<feature type="compositionally biased region" description="Polar residues" evidence="1">
    <location>
        <begin position="60"/>
        <end position="70"/>
    </location>
</feature>
<sequence length="94" mass="10250">MREHETISRTAGATVLVLVAAVCAAGLADVLRRRRGRTRERLRGGFAPAPPHTPHGSPTIPRQQRTSPQEETVHLTAAERDAFAGLVRRFTEGT</sequence>
<dbReference type="RefSeq" id="WP_142194813.1">
    <property type="nucleotide sequence ID" value="NZ_BMSU01000004.1"/>
</dbReference>
<feature type="transmembrane region" description="Helical" evidence="2">
    <location>
        <begin position="12"/>
        <end position="31"/>
    </location>
</feature>
<accession>A0AA40VH07</accession>
<dbReference type="Proteomes" id="UP000530412">
    <property type="component" value="Unassembled WGS sequence"/>
</dbReference>
<evidence type="ECO:0000313" key="3">
    <source>
        <dbReference type="EMBL" id="MBA8945255.1"/>
    </source>
</evidence>
<evidence type="ECO:0000256" key="2">
    <source>
        <dbReference type="SAM" id="Phobius"/>
    </source>
</evidence>
<name>A0AA40VH07_9ACTN</name>
<organism evidence="3 4">
    <name type="scientific">Streptomyces calvus</name>
    <dbReference type="NCBI Taxonomy" id="67282"/>
    <lineage>
        <taxon>Bacteria</taxon>
        <taxon>Bacillati</taxon>
        <taxon>Actinomycetota</taxon>
        <taxon>Actinomycetes</taxon>
        <taxon>Kitasatosporales</taxon>
        <taxon>Streptomycetaceae</taxon>
        <taxon>Streptomyces</taxon>
    </lineage>
</organism>
<proteinExistence type="predicted"/>
<protein>
    <submittedName>
        <fullName evidence="3">Uncharacterized protein</fullName>
    </submittedName>
</protein>
<keyword evidence="2" id="KW-0812">Transmembrane</keyword>
<keyword evidence="2" id="KW-1133">Transmembrane helix</keyword>
<comment type="caution">
    <text evidence="3">The sequence shown here is derived from an EMBL/GenBank/DDBJ whole genome shotgun (WGS) entry which is preliminary data.</text>
</comment>
<evidence type="ECO:0000313" key="4">
    <source>
        <dbReference type="Proteomes" id="UP000530412"/>
    </source>
</evidence>
<reference evidence="3 4" key="1">
    <citation type="submission" date="2020-08" db="EMBL/GenBank/DDBJ databases">
        <title>Genomic Encyclopedia of Type Strains, Phase III (KMG-III): the genomes of soil and plant-associated and newly described type strains.</title>
        <authorList>
            <person name="Whitman W."/>
        </authorList>
    </citation>
    <scope>NUCLEOTIDE SEQUENCE [LARGE SCALE GENOMIC DNA]</scope>
    <source>
        <strain evidence="3 4">CECT 3271</strain>
    </source>
</reference>
<evidence type="ECO:0000256" key="1">
    <source>
        <dbReference type="SAM" id="MobiDB-lite"/>
    </source>
</evidence>
<keyword evidence="2" id="KW-0472">Membrane</keyword>
<gene>
    <name evidence="3" type="ORF">FHS33_003699</name>
</gene>
<dbReference type="EMBL" id="JACJIE010000008">
    <property type="protein sequence ID" value="MBA8945255.1"/>
    <property type="molecule type" value="Genomic_DNA"/>
</dbReference>
<dbReference type="AlphaFoldDB" id="A0AA40VH07"/>
<feature type="region of interest" description="Disordered" evidence="1">
    <location>
        <begin position="39"/>
        <end position="72"/>
    </location>
</feature>